<reference evidence="1" key="1">
    <citation type="submission" date="2020-05" db="EMBL/GenBank/DDBJ databases">
        <title>Nod-independent and nitrogen-fixing Bradyrhizobium aeschynomene sp. nov. isolated from nodules of Aeschynomene indica.</title>
        <authorList>
            <person name="Zhang Z."/>
        </authorList>
    </citation>
    <scope>NUCLEOTIDE SEQUENCE</scope>
    <source>
        <strain evidence="1">83012</strain>
    </source>
</reference>
<organism evidence="1 2">
    <name type="scientific">Bradyrhizobium aeschynomenes</name>
    <dbReference type="NCBI Taxonomy" id="2734909"/>
    <lineage>
        <taxon>Bacteria</taxon>
        <taxon>Pseudomonadati</taxon>
        <taxon>Pseudomonadota</taxon>
        <taxon>Alphaproteobacteria</taxon>
        <taxon>Hyphomicrobiales</taxon>
        <taxon>Nitrobacteraceae</taxon>
        <taxon>Bradyrhizobium</taxon>
    </lineage>
</organism>
<accession>A0ABX2C4Z8</accession>
<dbReference type="RefSeq" id="WP_172107831.1">
    <property type="nucleotide sequence ID" value="NZ_JABFDN010000001.1"/>
</dbReference>
<sequence>MTTLAAAKPRAYEQGALNNFTLAASTRIYEGAAVGVVKASGLARPLQAGDRFVGFATQTVDSTSGVDFRYYNTTVEVWQEGYVELSVSGAVITDAGLPVYATDDDTFTFSPVASSFIGFVKRFSSAGVAVVEFDSVSFQDPYAGWTHSLKSANYTVDATDTGKFIWVDTDAVVITLPAVEGINMVRVGNLGAYGTVGVSVSPNAADMIEGPGITAADDKDLINTKATAQRHDWIEIMQGDANGWSARFKGTWARQA</sequence>
<dbReference type="EMBL" id="JABFDN010000001">
    <property type="protein sequence ID" value="NPU63381.1"/>
    <property type="molecule type" value="Genomic_DNA"/>
</dbReference>
<keyword evidence="2" id="KW-1185">Reference proteome</keyword>
<evidence type="ECO:0000313" key="1">
    <source>
        <dbReference type="EMBL" id="NPU63381.1"/>
    </source>
</evidence>
<evidence type="ECO:0000313" key="2">
    <source>
        <dbReference type="Proteomes" id="UP000886476"/>
    </source>
</evidence>
<gene>
    <name evidence="1" type="ORF">HL667_00015</name>
</gene>
<name>A0ABX2C4Z8_9BRAD</name>
<dbReference type="Proteomes" id="UP000886476">
    <property type="component" value="Unassembled WGS sequence"/>
</dbReference>
<comment type="caution">
    <text evidence="1">The sequence shown here is derived from an EMBL/GenBank/DDBJ whole genome shotgun (WGS) entry which is preliminary data.</text>
</comment>
<proteinExistence type="predicted"/>
<protein>
    <submittedName>
        <fullName evidence="1">Uncharacterized protein</fullName>
    </submittedName>
</protein>